<evidence type="ECO:0000256" key="5">
    <source>
        <dbReference type="ARBA" id="ARBA00023136"/>
    </source>
</evidence>
<dbReference type="AlphaFoldDB" id="A0A0S4JGU1"/>
<gene>
    <name evidence="8" type="ORF">BSAL_15425</name>
</gene>
<sequence length="411" mass="46341">MLQMNVHCSFLRKRNRIVVIKERESHMPHIAAAFLLLLCFCLVCVSPPCNASSLSAPSPHRGVPHDDDEDTMVKLVAQITNNFQNDEDNPDDHRNLPTETRSSNYLKSAAPIIVTNRGTEDQTDDANANSDVNVGDAAPVVVAAPLAPRDGAVFHNPQHDEYQVMLFYYRAQRPPSPNMPNITLVAHATIDRLHAVARWCRTLRGPMSISVFVRPFVDDIATVMGAFVADECIARHADLHLVTERGHRYEPREDGGKDMMTHYPFNVQRNAALDGCVGDLALLMDIDFHLMPVPNNREVDLRRNLVEQQAKMASWSFLGSEPWVRDAAVYVIPAVETMNKRVKVPRTMSELRTGLDDHSVLAFYHTCQTCHRPTDLRRFSRPTTTEAYLIQFEEGYEPYVILNRSSTTPMA</sequence>
<dbReference type="Proteomes" id="UP000051952">
    <property type="component" value="Unassembled WGS sequence"/>
</dbReference>
<evidence type="ECO:0000256" key="7">
    <source>
        <dbReference type="SAM" id="MobiDB-lite"/>
    </source>
</evidence>
<keyword evidence="5" id="KW-0472">Membrane</keyword>
<dbReference type="GO" id="GO:0015020">
    <property type="term" value="F:glucuronosyltransferase activity"/>
    <property type="evidence" value="ECO:0007669"/>
    <property type="project" value="TreeGrafter"/>
</dbReference>
<feature type="region of interest" description="Disordered" evidence="7">
    <location>
        <begin position="81"/>
        <end position="101"/>
    </location>
</feature>
<dbReference type="GO" id="GO:0016020">
    <property type="term" value="C:membrane"/>
    <property type="evidence" value="ECO:0007669"/>
    <property type="project" value="UniProtKB-SubCell"/>
</dbReference>
<dbReference type="Pfam" id="PF13896">
    <property type="entry name" value="Glyco_transf_49"/>
    <property type="match status" value="1"/>
</dbReference>
<protein>
    <submittedName>
        <fullName evidence="8">Glycosyltransferase, putative</fullName>
    </submittedName>
</protein>
<comment type="subcellular location">
    <subcellularLocation>
        <location evidence="1">Membrane</location>
        <topology evidence="1">Single-pass type II membrane protein</topology>
    </subcellularLocation>
</comment>
<keyword evidence="2" id="KW-0812">Transmembrane</keyword>
<proteinExistence type="predicted"/>
<keyword evidence="6" id="KW-0325">Glycoprotein</keyword>
<keyword evidence="3" id="KW-0735">Signal-anchor</keyword>
<evidence type="ECO:0000313" key="9">
    <source>
        <dbReference type="Proteomes" id="UP000051952"/>
    </source>
</evidence>
<dbReference type="PANTHER" id="PTHR12270">
    <property type="entry name" value="GLYCOSYLTRANSFERASE-RELATED"/>
    <property type="match status" value="1"/>
</dbReference>
<keyword evidence="4" id="KW-1133">Transmembrane helix</keyword>
<accession>A0A0S4JGU1</accession>
<evidence type="ECO:0000256" key="1">
    <source>
        <dbReference type="ARBA" id="ARBA00004606"/>
    </source>
</evidence>
<keyword evidence="9" id="KW-1185">Reference proteome</keyword>
<dbReference type="EMBL" id="CYKH01001644">
    <property type="protein sequence ID" value="CUG88441.1"/>
    <property type="molecule type" value="Genomic_DNA"/>
</dbReference>
<dbReference type="InterPro" id="IPR051292">
    <property type="entry name" value="Xyl/GlcA_transferase"/>
</dbReference>
<keyword evidence="8" id="KW-0808">Transferase</keyword>
<evidence type="ECO:0000256" key="2">
    <source>
        <dbReference type="ARBA" id="ARBA00022692"/>
    </source>
</evidence>
<evidence type="ECO:0000256" key="6">
    <source>
        <dbReference type="ARBA" id="ARBA00023180"/>
    </source>
</evidence>
<feature type="non-terminal residue" evidence="8">
    <location>
        <position position="411"/>
    </location>
</feature>
<evidence type="ECO:0000256" key="3">
    <source>
        <dbReference type="ARBA" id="ARBA00022968"/>
    </source>
</evidence>
<dbReference type="GO" id="GO:0042285">
    <property type="term" value="F:xylosyltransferase activity"/>
    <property type="evidence" value="ECO:0007669"/>
    <property type="project" value="TreeGrafter"/>
</dbReference>
<reference evidence="9" key="1">
    <citation type="submission" date="2015-09" db="EMBL/GenBank/DDBJ databases">
        <authorList>
            <consortium name="Pathogen Informatics"/>
        </authorList>
    </citation>
    <scope>NUCLEOTIDE SEQUENCE [LARGE SCALE GENOMIC DNA]</scope>
    <source>
        <strain evidence="9">Lake Konstanz</strain>
    </source>
</reference>
<dbReference type="PANTHER" id="PTHR12270:SF52">
    <property type="entry name" value="GLYCOSYLTRANSFERASE-LIKE PROTEIN GNT13-RELATED"/>
    <property type="match status" value="1"/>
</dbReference>
<organism evidence="8 9">
    <name type="scientific">Bodo saltans</name>
    <name type="common">Flagellated protozoan</name>
    <dbReference type="NCBI Taxonomy" id="75058"/>
    <lineage>
        <taxon>Eukaryota</taxon>
        <taxon>Discoba</taxon>
        <taxon>Euglenozoa</taxon>
        <taxon>Kinetoplastea</taxon>
        <taxon>Metakinetoplastina</taxon>
        <taxon>Eubodonida</taxon>
        <taxon>Bodonidae</taxon>
        <taxon>Bodo</taxon>
    </lineage>
</organism>
<dbReference type="GO" id="GO:0035269">
    <property type="term" value="P:protein O-linked glycosylation via mannose"/>
    <property type="evidence" value="ECO:0007669"/>
    <property type="project" value="TreeGrafter"/>
</dbReference>
<evidence type="ECO:0000256" key="4">
    <source>
        <dbReference type="ARBA" id="ARBA00022989"/>
    </source>
</evidence>
<evidence type="ECO:0000313" key="8">
    <source>
        <dbReference type="EMBL" id="CUG88441.1"/>
    </source>
</evidence>
<name>A0A0S4JGU1_BODSA</name>
<dbReference type="OrthoDB" id="411524at2759"/>
<dbReference type="VEuPathDB" id="TriTrypDB:BSAL_15425"/>